<accession>A0A974ZR62</accession>
<feature type="transmembrane region" description="Helical" evidence="1">
    <location>
        <begin position="92"/>
        <end position="112"/>
    </location>
</feature>
<evidence type="ECO:0008006" key="4">
    <source>
        <dbReference type="Google" id="ProtNLM"/>
    </source>
</evidence>
<dbReference type="RefSeq" id="WP_206003934.1">
    <property type="nucleotide sequence ID" value="NZ_CP070614.1"/>
</dbReference>
<keyword evidence="1" id="KW-1133">Transmembrane helix</keyword>
<organism evidence="2 3">
    <name type="scientific">Rhodococcus pseudokoreensis</name>
    <dbReference type="NCBI Taxonomy" id="2811421"/>
    <lineage>
        <taxon>Bacteria</taxon>
        <taxon>Bacillati</taxon>
        <taxon>Actinomycetota</taxon>
        <taxon>Actinomycetes</taxon>
        <taxon>Mycobacteriales</taxon>
        <taxon>Nocardiaceae</taxon>
        <taxon>Rhodococcus</taxon>
    </lineage>
</organism>
<evidence type="ECO:0000313" key="3">
    <source>
        <dbReference type="Proteomes" id="UP000662986"/>
    </source>
</evidence>
<dbReference type="EMBL" id="CP070614">
    <property type="protein sequence ID" value="QSE87249.1"/>
    <property type="molecule type" value="Genomic_DNA"/>
</dbReference>
<geneLocation type="plasmid" evidence="2 3">
    <name>unnamed5</name>
</geneLocation>
<reference evidence="2 3" key="1">
    <citation type="journal article" date="2021" name="Microbiol. Resour. Announc.">
        <title>Complete Genome Sequences of Two Rhodococcus sp. Strains with Large and Linear Chromosomes, Isolated from Apple Rhizosphere.</title>
        <authorList>
            <person name="Benning S."/>
            <person name="Brugnone N."/>
            <person name="Siani R."/>
            <person name="Kublik S."/>
            <person name="Schloter M."/>
            <person name="Rad V."/>
        </authorList>
    </citation>
    <scope>NUCLEOTIDE SEQUENCE [LARGE SCALE GENOMIC DNA]</scope>
    <source>
        <strain evidence="2 3">R79</strain>
    </source>
</reference>
<keyword evidence="2" id="KW-0614">Plasmid</keyword>
<keyword evidence="3" id="KW-1185">Reference proteome</keyword>
<keyword evidence="1" id="KW-0812">Transmembrane</keyword>
<gene>
    <name evidence="2" type="ORF">JWS13_00715</name>
</gene>
<evidence type="ECO:0000313" key="2">
    <source>
        <dbReference type="EMBL" id="QSE87249.1"/>
    </source>
</evidence>
<evidence type="ECO:0000256" key="1">
    <source>
        <dbReference type="SAM" id="Phobius"/>
    </source>
</evidence>
<sequence length="120" mass="13110">MTNDVEKRWSDKATFRRAGLYAGAVVGVALLLMAITVAWAAANRDECADAQFLVCASPDRYVLVFGPTAILLLGGLGAFVRAYQVWRRGGTWPIWHGAGWALLTFMVIYLGISMRAFAPT</sequence>
<reference evidence="2 3" key="2">
    <citation type="journal article" date="2022" name="Arch. Microbiol.">
        <title>Rhodococcus pseudokoreensis sp. nov. isolated from the rhizosphere of young M26 apple rootstocks.</title>
        <authorList>
            <person name="Kampfer P."/>
            <person name="Glaeser S.P."/>
            <person name="Blom J."/>
            <person name="Wolf J."/>
            <person name="Benning S."/>
            <person name="Schloter M."/>
            <person name="Neumann-Schaal M."/>
        </authorList>
    </citation>
    <scope>NUCLEOTIDE SEQUENCE [LARGE SCALE GENOMIC DNA]</scope>
    <source>
        <strain evidence="2 3">R79</strain>
    </source>
</reference>
<feature type="transmembrane region" description="Helical" evidence="1">
    <location>
        <begin position="20"/>
        <end position="41"/>
    </location>
</feature>
<keyword evidence="1" id="KW-0472">Membrane</keyword>
<protein>
    <recommendedName>
        <fullName evidence="4">Transmembrane protein</fullName>
    </recommendedName>
</protein>
<proteinExistence type="predicted"/>
<feature type="transmembrane region" description="Helical" evidence="1">
    <location>
        <begin position="61"/>
        <end position="80"/>
    </location>
</feature>
<name>A0A974ZR62_9NOCA</name>
<dbReference type="Proteomes" id="UP000662986">
    <property type="component" value="Plasmid unnamed5"/>
</dbReference>